<dbReference type="OrthoDB" id="9784703at2"/>
<keyword evidence="4" id="KW-1185">Reference proteome</keyword>
<evidence type="ECO:0000259" key="2">
    <source>
        <dbReference type="Pfam" id="PF01551"/>
    </source>
</evidence>
<protein>
    <submittedName>
        <fullName evidence="3">Peptidase M23</fullName>
    </submittedName>
</protein>
<reference evidence="3 4" key="1">
    <citation type="submission" date="2017-02" db="EMBL/GenBank/DDBJ databases">
        <title>Genomic diversity within the haloalkaliphilic genus Thioalkalivibrio.</title>
        <authorList>
            <person name="Ahn A.-C."/>
            <person name="Meier-Kolthoff J."/>
            <person name="Overmars L."/>
            <person name="Richter M."/>
            <person name="Woyke T."/>
            <person name="Sorokin D.Y."/>
            <person name="Muyzer G."/>
        </authorList>
    </citation>
    <scope>NUCLEOTIDE SEQUENCE [LARGE SCALE GENOMIC DNA]</scope>
    <source>
        <strain evidence="3 4">HL17</strain>
    </source>
</reference>
<dbReference type="AlphaFoldDB" id="A0A1V2ZXJ3"/>
<feature type="coiled-coil region" evidence="1">
    <location>
        <begin position="33"/>
        <end position="112"/>
    </location>
</feature>
<dbReference type="PANTHER" id="PTHR21666">
    <property type="entry name" value="PEPTIDASE-RELATED"/>
    <property type="match status" value="1"/>
</dbReference>
<gene>
    <name evidence="3" type="ORF">B1A74_09340</name>
</gene>
<dbReference type="CDD" id="cd12797">
    <property type="entry name" value="M23_peptidase"/>
    <property type="match status" value="1"/>
</dbReference>
<dbReference type="InterPro" id="IPR016047">
    <property type="entry name" value="M23ase_b-sheet_dom"/>
</dbReference>
<evidence type="ECO:0000256" key="1">
    <source>
        <dbReference type="SAM" id="Coils"/>
    </source>
</evidence>
<dbReference type="RefSeq" id="WP_077244469.1">
    <property type="nucleotide sequence ID" value="NZ_MUZR01000035.1"/>
</dbReference>
<proteinExistence type="predicted"/>
<feature type="coiled-coil region" evidence="1">
    <location>
        <begin position="155"/>
        <end position="238"/>
    </location>
</feature>
<dbReference type="Gene3D" id="2.70.70.10">
    <property type="entry name" value="Glucose Permease (Domain IIA)"/>
    <property type="match status" value="1"/>
</dbReference>
<accession>A0A1V2ZXJ3</accession>
<dbReference type="STRING" id="252474.B1A74_09340"/>
<evidence type="ECO:0000313" key="3">
    <source>
        <dbReference type="EMBL" id="OOC09815.1"/>
    </source>
</evidence>
<feature type="domain" description="M23ase beta-sheet core" evidence="2">
    <location>
        <begin position="295"/>
        <end position="389"/>
    </location>
</feature>
<comment type="caution">
    <text evidence="3">The sequence shown here is derived from an EMBL/GenBank/DDBJ whole genome shotgun (WGS) entry which is preliminary data.</text>
</comment>
<dbReference type="InterPro" id="IPR011055">
    <property type="entry name" value="Dup_hybrid_motif"/>
</dbReference>
<keyword evidence="1" id="KW-0175">Coiled coil</keyword>
<dbReference type="Proteomes" id="UP000189177">
    <property type="component" value="Unassembled WGS sequence"/>
</dbReference>
<dbReference type="Pfam" id="PF01551">
    <property type="entry name" value="Peptidase_M23"/>
    <property type="match status" value="1"/>
</dbReference>
<sequence length="396" mass="44590">MRIHAILSLSLSWVGLLLAGLLVAVPATALEPEAELEKTLEAIRDVERSLEERREAVADLEDRIAASARGAGEQRERLDELKRRREAQEEVIAEHEARVARREERLHEQRHDAARLVHDQWLQARHGQRERPTEGGQRHHPVYAAAIQQARERTLAGLHERIEELLAARAGLTEERERLARRETETREAMAELERQEAARRAALEELEAAMEDEALELERLERNAETLDRVITEIEEQRHATAAEEQTGEEAAPRSRAVNPDVPFADLEGELPRPVDAPVIRDFGSERRGNLRSQWNGVVLEAPSGAPVRAVHQGRVVYADWMQGYGFLVILDHGDDFLTLYGNLEDILAGPGERADAGEPVGRAGEGSPAIAPGLYFEVRRQGRTLNPQEWWPSQ</sequence>
<organism evidence="3 4">
    <name type="scientific">Thioalkalivibrio halophilus</name>
    <dbReference type="NCBI Taxonomy" id="252474"/>
    <lineage>
        <taxon>Bacteria</taxon>
        <taxon>Pseudomonadati</taxon>
        <taxon>Pseudomonadota</taxon>
        <taxon>Gammaproteobacteria</taxon>
        <taxon>Chromatiales</taxon>
        <taxon>Ectothiorhodospiraceae</taxon>
        <taxon>Thioalkalivibrio</taxon>
    </lineage>
</organism>
<dbReference type="GO" id="GO:0004222">
    <property type="term" value="F:metalloendopeptidase activity"/>
    <property type="evidence" value="ECO:0007669"/>
    <property type="project" value="TreeGrafter"/>
</dbReference>
<dbReference type="PANTHER" id="PTHR21666:SF270">
    <property type="entry name" value="MUREIN HYDROLASE ACTIVATOR ENVC"/>
    <property type="match status" value="1"/>
</dbReference>
<dbReference type="SUPFAM" id="SSF51261">
    <property type="entry name" value="Duplicated hybrid motif"/>
    <property type="match status" value="1"/>
</dbReference>
<dbReference type="EMBL" id="MUZR01000035">
    <property type="protein sequence ID" value="OOC09815.1"/>
    <property type="molecule type" value="Genomic_DNA"/>
</dbReference>
<dbReference type="InterPro" id="IPR050570">
    <property type="entry name" value="Cell_wall_metabolism_enzyme"/>
</dbReference>
<name>A0A1V2ZXJ3_9GAMM</name>
<evidence type="ECO:0000313" key="4">
    <source>
        <dbReference type="Proteomes" id="UP000189177"/>
    </source>
</evidence>